<evidence type="ECO:0000256" key="5">
    <source>
        <dbReference type="ARBA" id="ARBA00022801"/>
    </source>
</evidence>
<evidence type="ECO:0000256" key="7">
    <source>
        <dbReference type="ARBA" id="ARBA00047647"/>
    </source>
</evidence>
<dbReference type="OrthoDB" id="10264777at2759"/>
<feature type="binding site" evidence="11">
    <location>
        <position position="146"/>
    </location>
    <ligand>
        <name>Zn(2+)</name>
        <dbReference type="ChEBI" id="CHEBI:29105"/>
    </ligand>
</feature>
<dbReference type="InterPro" id="IPR006680">
    <property type="entry name" value="Amidohydro-rel"/>
</dbReference>
<dbReference type="SUPFAM" id="SSF51338">
    <property type="entry name" value="Composite domain of metallo-dependent hydrolases"/>
    <property type="match status" value="1"/>
</dbReference>
<dbReference type="GO" id="GO:0046872">
    <property type="term" value="F:metal ion binding"/>
    <property type="evidence" value="ECO:0007669"/>
    <property type="project" value="UniProtKB-KW"/>
</dbReference>
<evidence type="ECO:0000256" key="11">
    <source>
        <dbReference type="PIRSR" id="PIRSR038994-3"/>
    </source>
</evidence>
<feature type="binding site" evidence="10">
    <location>
        <begin position="241"/>
        <end position="242"/>
    </location>
    <ligand>
        <name>substrate</name>
    </ligand>
</feature>
<dbReference type="Gene3D" id="2.30.40.10">
    <property type="entry name" value="Urease, subunit C, domain 1"/>
    <property type="match status" value="1"/>
</dbReference>
<dbReference type="EMBL" id="MBFR01000031">
    <property type="protein sequence ID" value="PVU96475.1"/>
    <property type="molecule type" value="Genomic_DNA"/>
</dbReference>
<dbReference type="GO" id="GO:0006046">
    <property type="term" value="P:N-acetylglucosamine catabolic process"/>
    <property type="evidence" value="ECO:0007669"/>
    <property type="project" value="TreeGrafter"/>
</dbReference>
<feature type="binding site" evidence="10">
    <location>
        <position position="274"/>
    </location>
    <ligand>
        <name>substrate</name>
    </ligand>
</feature>
<keyword evidence="4 11" id="KW-0479">Metal-binding</keyword>
<dbReference type="InterPro" id="IPR011059">
    <property type="entry name" value="Metal-dep_hydrolase_composite"/>
</dbReference>
<dbReference type="Gene3D" id="3.20.20.140">
    <property type="entry name" value="Metal-dependent hydrolases"/>
    <property type="match status" value="1"/>
</dbReference>
<accession>A0A2T9YVX0</accession>
<proteinExistence type="inferred from homology"/>
<evidence type="ECO:0000256" key="9">
    <source>
        <dbReference type="PIRSR" id="PIRSR038994-1"/>
    </source>
</evidence>
<feature type="binding site" evidence="10">
    <location>
        <position position="157"/>
    </location>
    <ligand>
        <name>substrate</name>
    </ligand>
</feature>
<dbReference type="STRING" id="133385.A0A2T9YVX0"/>
<gene>
    <name evidence="13" type="ORF">BB561_001148</name>
</gene>
<feature type="binding site" evidence="11">
    <location>
        <position position="217"/>
    </location>
    <ligand>
        <name>Zn(2+)</name>
        <dbReference type="ChEBI" id="CHEBI:29105"/>
    </ligand>
</feature>
<name>A0A2T9YVX0_9FUNG</name>
<comment type="catalytic activity">
    <reaction evidence="7 8">
        <text>N-acetyl-D-glucosamine 6-phosphate + H2O = D-glucosamine 6-phosphate + acetate</text>
        <dbReference type="Rhea" id="RHEA:22936"/>
        <dbReference type="ChEBI" id="CHEBI:15377"/>
        <dbReference type="ChEBI" id="CHEBI:30089"/>
        <dbReference type="ChEBI" id="CHEBI:57513"/>
        <dbReference type="ChEBI" id="CHEBI:58725"/>
        <dbReference type="EC" id="3.5.1.25"/>
    </reaction>
</comment>
<comment type="caution">
    <text evidence="13">The sequence shown here is derived from an EMBL/GenBank/DDBJ whole genome shotgun (WGS) entry which is preliminary data.</text>
</comment>
<dbReference type="PIRSF" id="PIRSF038994">
    <property type="entry name" value="NagA"/>
    <property type="match status" value="1"/>
</dbReference>
<evidence type="ECO:0000256" key="6">
    <source>
        <dbReference type="ARBA" id="ARBA00023277"/>
    </source>
</evidence>
<dbReference type="SUPFAM" id="SSF51556">
    <property type="entry name" value="Metallo-dependent hydrolases"/>
    <property type="match status" value="1"/>
</dbReference>
<dbReference type="AlphaFoldDB" id="A0A2T9YVX0"/>
<dbReference type="InterPro" id="IPR032466">
    <property type="entry name" value="Metal_Hydrolase"/>
</dbReference>
<protein>
    <recommendedName>
        <fullName evidence="3 8">N-acetylglucosamine-6-phosphate deacetylase</fullName>
        <ecNumber evidence="2 8">3.5.1.25</ecNumber>
    </recommendedName>
</protein>
<dbReference type="NCBIfam" id="TIGR00221">
    <property type="entry name" value="nagA"/>
    <property type="match status" value="1"/>
</dbReference>
<organism evidence="13 14">
    <name type="scientific">Smittium simulii</name>
    <dbReference type="NCBI Taxonomy" id="133385"/>
    <lineage>
        <taxon>Eukaryota</taxon>
        <taxon>Fungi</taxon>
        <taxon>Fungi incertae sedis</taxon>
        <taxon>Zoopagomycota</taxon>
        <taxon>Kickxellomycotina</taxon>
        <taxon>Harpellomycetes</taxon>
        <taxon>Harpellales</taxon>
        <taxon>Legeriomycetaceae</taxon>
        <taxon>Smittium</taxon>
    </lineage>
</organism>
<feature type="binding site" evidence="11">
    <location>
        <position position="238"/>
    </location>
    <ligand>
        <name>Zn(2+)</name>
        <dbReference type="ChEBI" id="CHEBI:29105"/>
    </ligand>
</feature>
<evidence type="ECO:0000256" key="2">
    <source>
        <dbReference type="ARBA" id="ARBA00011899"/>
    </source>
</evidence>
<dbReference type="InterPro" id="IPR003764">
    <property type="entry name" value="GlcNAc_6-P_deAcase"/>
</dbReference>
<sequence>MDKLADPDYVKGKLIKFINCRLLRNHKLVEDYLLILDGVIQDPQVVFWDHLRRPDIYVDCKGGIISPGYIDIQLNGSIGYDFSSDLDDIQEAVDNVSKAQLLMGVTSYCPTMVSSPSEKYHQILPFLGPRAGSIENGAEIIGAHVEGPFINPEKKGAHDMRVLRDAKNGINDFYDCYGKDNLIKYVKYATVASEIPGVMDSIEQLIEETGIVVSQGHSLATVQQAETAFNKGIHLVTHMYNAMATFHQRDPGIVGMLGSPHRDLFYGIICDGIHVYPNSAKIAYYAHPRGAVLVTDAMCAQCLANGDYNLGDMSVQVKDGSVYITGTETIAGSVADMSECVKKFVKFTNATKIEALEAATLHPAQALKIEHKKGTLNHFADADLLILDDDLSIKRIFISGVEATKDSVKFHSKFQDKK</sequence>
<dbReference type="GO" id="GO:0008448">
    <property type="term" value="F:N-acetylglucosamine-6-phosphate deacetylase activity"/>
    <property type="evidence" value="ECO:0007669"/>
    <property type="project" value="UniProtKB-UniRule"/>
</dbReference>
<evidence type="ECO:0000256" key="8">
    <source>
        <dbReference type="PIRNR" id="PIRNR038994"/>
    </source>
</evidence>
<dbReference type="Pfam" id="PF01979">
    <property type="entry name" value="Amidohydro_1"/>
    <property type="match status" value="1"/>
</dbReference>
<evidence type="ECO:0000259" key="12">
    <source>
        <dbReference type="Pfam" id="PF01979"/>
    </source>
</evidence>
<dbReference type="GO" id="GO:0106279">
    <property type="term" value="P:negative regulation of UDP-N-acetylglucosamine biosynthetic process"/>
    <property type="evidence" value="ECO:0007669"/>
    <property type="project" value="UniProtKB-ARBA"/>
</dbReference>
<reference evidence="13 14" key="1">
    <citation type="journal article" date="2018" name="MBio">
        <title>Comparative Genomics Reveals the Core Gene Toolbox for the Fungus-Insect Symbiosis.</title>
        <authorList>
            <person name="Wang Y."/>
            <person name="Stata M."/>
            <person name="Wang W."/>
            <person name="Stajich J.E."/>
            <person name="White M.M."/>
            <person name="Moncalvo J.M."/>
        </authorList>
    </citation>
    <scope>NUCLEOTIDE SEQUENCE [LARGE SCALE GENOMIC DNA]</scope>
    <source>
        <strain evidence="13 14">SWE-8-4</strain>
    </source>
</reference>
<evidence type="ECO:0000256" key="10">
    <source>
        <dbReference type="PIRSR" id="PIRSR038994-2"/>
    </source>
</evidence>
<comment type="cofactor">
    <cofactor evidence="11">
        <name>a divalent metal cation</name>
        <dbReference type="ChEBI" id="CHEBI:60240"/>
    </cofactor>
    <text evidence="11">Binds 1 divalent metal cation per subunit.</text>
</comment>
<evidence type="ECO:0000313" key="13">
    <source>
        <dbReference type="EMBL" id="PVU96475.1"/>
    </source>
</evidence>
<dbReference type="Proteomes" id="UP000245383">
    <property type="component" value="Unassembled WGS sequence"/>
</dbReference>
<feature type="domain" description="Amidohydrolase-related" evidence="12">
    <location>
        <begin position="64"/>
        <end position="400"/>
    </location>
</feature>
<keyword evidence="14" id="KW-1185">Reference proteome</keyword>
<feature type="binding site" evidence="10">
    <location>
        <begin position="330"/>
        <end position="332"/>
    </location>
    <ligand>
        <name>substrate</name>
    </ligand>
</feature>
<dbReference type="EC" id="3.5.1.25" evidence="2 8"/>
<dbReference type="PANTHER" id="PTHR11113">
    <property type="entry name" value="N-ACETYLGLUCOSAMINE-6-PHOSPHATE DEACETYLASE"/>
    <property type="match status" value="1"/>
</dbReference>
<evidence type="ECO:0000256" key="3">
    <source>
        <dbReference type="ARBA" id="ARBA00018029"/>
    </source>
</evidence>
<evidence type="ECO:0000256" key="4">
    <source>
        <dbReference type="ARBA" id="ARBA00022723"/>
    </source>
</evidence>
<evidence type="ECO:0000313" key="14">
    <source>
        <dbReference type="Proteomes" id="UP000245383"/>
    </source>
</evidence>
<dbReference type="PANTHER" id="PTHR11113:SF14">
    <property type="entry name" value="N-ACETYLGLUCOSAMINE-6-PHOSPHATE DEACETYLASE"/>
    <property type="match status" value="1"/>
</dbReference>
<dbReference type="GO" id="GO:0019262">
    <property type="term" value="P:N-acetylneuraminate catabolic process"/>
    <property type="evidence" value="ECO:0007669"/>
    <property type="project" value="UniProtKB-ARBA"/>
</dbReference>
<comment type="similarity">
    <text evidence="1 8">Belongs to the metallo-dependent hydrolases superfamily. NagA family.</text>
</comment>
<feature type="active site" description="Proton donor/acceptor" evidence="9">
    <location>
        <position position="296"/>
    </location>
</feature>
<evidence type="ECO:0000256" key="1">
    <source>
        <dbReference type="ARBA" id="ARBA00010716"/>
    </source>
</evidence>
<feature type="binding site" evidence="10">
    <location>
        <position position="249"/>
    </location>
    <ligand>
        <name>substrate</name>
    </ligand>
</feature>
<keyword evidence="6 8" id="KW-0119">Carbohydrate metabolism</keyword>
<dbReference type="FunFam" id="3.20.20.140:FF:000023">
    <property type="entry name" value="N-acetylglucosamine-6-phosphate deacetylase"/>
    <property type="match status" value="1"/>
</dbReference>
<keyword evidence="5 8" id="KW-0378">Hydrolase</keyword>